<dbReference type="InterPro" id="IPR025736">
    <property type="entry name" value="PucR_C-HTH_dom"/>
</dbReference>
<dbReference type="InterPro" id="IPR042070">
    <property type="entry name" value="PucR_C-HTH_sf"/>
</dbReference>
<accession>A0A6P1CH87</accession>
<dbReference type="EMBL" id="JAAGVB010000006">
    <property type="protein sequence ID" value="NEW31959.1"/>
    <property type="molecule type" value="Genomic_DNA"/>
</dbReference>
<dbReference type="RefSeq" id="WP_163842153.1">
    <property type="nucleotide sequence ID" value="NZ_JAAGVB010000006.1"/>
</dbReference>
<dbReference type="Pfam" id="PF14361">
    <property type="entry name" value="RsbRD_N"/>
    <property type="match status" value="1"/>
</dbReference>
<dbReference type="Proteomes" id="UP000471166">
    <property type="component" value="Unassembled WGS sequence"/>
</dbReference>
<protein>
    <submittedName>
        <fullName evidence="3">PucR family transcriptional regulator</fullName>
    </submittedName>
</protein>
<feature type="domain" description="PucR C-terminal helix-turn-helix" evidence="1">
    <location>
        <begin position="349"/>
        <end position="407"/>
    </location>
</feature>
<feature type="domain" description="RsbT co-antagonist protein RsbRD N-terminal" evidence="2">
    <location>
        <begin position="32"/>
        <end position="170"/>
    </location>
</feature>
<evidence type="ECO:0000313" key="4">
    <source>
        <dbReference type="Proteomes" id="UP000471166"/>
    </source>
</evidence>
<evidence type="ECO:0000313" key="3">
    <source>
        <dbReference type="EMBL" id="NEW31959.1"/>
    </source>
</evidence>
<dbReference type="Gene3D" id="1.10.10.2840">
    <property type="entry name" value="PucR C-terminal helix-turn-helix domain"/>
    <property type="match status" value="1"/>
</dbReference>
<dbReference type="PANTHER" id="PTHR33744:SF1">
    <property type="entry name" value="DNA-BINDING TRANSCRIPTIONAL ACTIVATOR ADER"/>
    <property type="match status" value="1"/>
</dbReference>
<dbReference type="Pfam" id="PF13556">
    <property type="entry name" value="HTH_30"/>
    <property type="match status" value="1"/>
</dbReference>
<name>A0A6P1CH87_9NOCA</name>
<reference evidence="3 4" key="1">
    <citation type="submission" date="2020-01" db="EMBL/GenBank/DDBJ databases">
        <title>Genetics and antimicrobial susceptibilities of Nocardia species isolated from the soil; a comparison with species isolated from humans.</title>
        <authorList>
            <person name="Carrasco G."/>
            <person name="Monzon S."/>
            <person name="Sansegundo M."/>
            <person name="Garcia E."/>
            <person name="Garrido N."/>
            <person name="Medina M.J."/>
            <person name="Villalon P."/>
            <person name="Ramirez-Arocha A.C."/>
            <person name="Jimenez P."/>
            <person name="Cuesta I."/>
            <person name="Valdezate S."/>
        </authorList>
    </citation>
    <scope>NUCLEOTIDE SEQUENCE [LARGE SCALE GENOMIC DNA]</scope>
    <source>
        <strain evidence="3 4">CNM20110626</strain>
    </source>
</reference>
<dbReference type="PANTHER" id="PTHR33744">
    <property type="entry name" value="CARBOHYDRATE DIACID REGULATOR"/>
    <property type="match status" value="1"/>
</dbReference>
<gene>
    <name evidence="3" type="ORF">GV791_05220</name>
</gene>
<sequence length="418" mass="45201">MSFSALDLSVGDNDTVLEIGGQPASVPLQNTDRVASRMVDYFATCVAPCRTLPGEQMRGDVTEVTRYCLALAAEMLDRRTVPDDDAFTEVRSAAAQWAREGVPLGTILRAYHEGVRIAFGLVTARAAATDVEEVLAATDLILELLEAISAAVADAYVQEQQLVAREHQTASQTLASALLSGRSHAALALQSGIPVAERYQVVALFIPPHPDERNLRVDTRVAARRKLRRVQSELAVIFESTALALLSPQGGTLLIPLDGDAELTDDVLVRLSAAAEVPVTAAMVTATTGEVPEAADQAHELLGLVRAGERPPGLYQMTDLAVEYQLTRGGPATRRIATILEPLDDHPELFATMRAYLRNDMNRQLTARQLYVHPNTVDYRLRRIAQLTTIDLATSAGISQASIALLARELDRSPGTRP</sequence>
<proteinExistence type="predicted"/>
<dbReference type="InterPro" id="IPR025751">
    <property type="entry name" value="RsbRD_N_dom"/>
</dbReference>
<evidence type="ECO:0000259" key="1">
    <source>
        <dbReference type="Pfam" id="PF13556"/>
    </source>
</evidence>
<evidence type="ECO:0000259" key="2">
    <source>
        <dbReference type="Pfam" id="PF14361"/>
    </source>
</evidence>
<comment type="caution">
    <text evidence="3">The sequence shown here is derived from an EMBL/GenBank/DDBJ whole genome shotgun (WGS) entry which is preliminary data.</text>
</comment>
<dbReference type="AlphaFoldDB" id="A0A6P1CH87"/>
<dbReference type="InterPro" id="IPR051448">
    <property type="entry name" value="CdaR-like_regulators"/>
</dbReference>
<organism evidence="3 4">
    <name type="scientific">Nocardia cyriacigeorgica</name>
    <dbReference type="NCBI Taxonomy" id="135487"/>
    <lineage>
        <taxon>Bacteria</taxon>
        <taxon>Bacillati</taxon>
        <taxon>Actinomycetota</taxon>
        <taxon>Actinomycetes</taxon>
        <taxon>Mycobacteriales</taxon>
        <taxon>Nocardiaceae</taxon>
        <taxon>Nocardia</taxon>
    </lineage>
</organism>